<sequence length="164" mass="18658">MQEALLAADTVRTALWDLSIYLVPRDLVGLLFQTARKPVPQPDARSFLVPQNIRCIQSNFPDISPSCLPAHEHHPRNLLASLNQKTCSASMCEYELIGDYYRGCQHFHGRYHSGERFDCNNPHCKTSSAHVHSQGSNCGCPAVETDRNRVQNMFYTKHEDCQRQ</sequence>
<keyword evidence="2" id="KW-1185">Reference proteome</keyword>
<evidence type="ECO:0000313" key="2">
    <source>
        <dbReference type="Proteomes" id="UP000076727"/>
    </source>
</evidence>
<organism evidence="1 2">
    <name type="scientific">Daedalea quercina L-15889</name>
    <dbReference type="NCBI Taxonomy" id="1314783"/>
    <lineage>
        <taxon>Eukaryota</taxon>
        <taxon>Fungi</taxon>
        <taxon>Dikarya</taxon>
        <taxon>Basidiomycota</taxon>
        <taxon>Agaricomycotina</taxon>
        <taxon>Agaricomycetes</taxon>
        <taxon>Polyporales</taxon>
        <taxon>Fomitopsis</taxon>
    </lineage>
</organism>
<proteinExistence type="predicted"/>
<dbReference type="EMBL" id="KV429072">
    <property type="protein sequence ID" value="KZT67899.1"/>
    <property type="molecule type" value="Genomic_DNA"/>
</dbReference>
<gene>
    <name evidence="1" type="ORF">DAEQUDRAFT_712829</name>
</gene>
<accession>A0A165P8L0</accession>
<dbReference type="Proteomes" id="UP000076727">
    <property type="component" value="Unassembled WGS sequence"/>
</dbReference>
<protein>
    <submittedName>
        <fullName evidence="1">Uncharacterized protein</fullName>
    </submittedName>
</protein>
<evidence type="ECO:0000313" key="1">
    <source>
        <dbReference type="EMBL" id="KZT67899.1"/>
    </source>
</evidence>
<name>A0A165P8L0_9APHY</name>
<dbReference type="OrthoDB" id="3197992at2759"/>
<reference evidence="1 2" key="1">
    <citation type="journal article" date="2016" name="Mol. Biol. Evol.">
        <title>Comparative Genomics of Early-Diverging Mushroom-Forming Fungi Provides Insights into the Origins of Lignocellulose Decay Capabilities.</title>
        <authorList>
            <person name="Nagy L.G."/>
            <person name="Riley R."/>
            <person name="Tritt A."/>
            <person name="Adam C."/>
            <person name="Daum C."/>
            <person name="Floudas D."/>
            <person name="Sun H."/>
            <person name="Yadav J.S."/>
            <person name="Pangilinan J."/>
            <person name="Larsson K.H."/>
            <person name="Matsuura K."/>
            <person name="Barry K."/>
            <person name="Labutti K."/>
            <person name="Kuo R."/>
            <person name="Ohm R.A."/>
            <person name="Bhattacharya S.S."/>
            <person name="Shirouzu T."/>
            <person name="Yoshinaga Y."/>
            <person name="Martin F.M."/>
            <person name="Grigoriev I.V."/>
            <person name="Hibbett D.S."/>
        </authorList>
    </citation>
    <scope>NUCLEOTIDE SEQUENCE [LARGE SCALE GENOMIC DNA]</scope>
    <source>
        <strain evidence="1 2">L-15889</strain>
    </source>
</reference>
<dbReference type="AlphaFoldDB" id="A0A165P8L0"/>